<reference evidence="9" key="3">
    <citation type="submission" date="2023-06" db="EMBL/GenBank/DDBJ databases">
        <title>Pangenomics reveal diversification of enzyme families and niche specialization in globally abundant SAR202 bacteria.</title>
        <authorList>
            <person name="Saw J.H.W."/>
        </authorList>
    </citation>
    <scope>NUCLEOTIDE SEQUENCE [LARGE SCALE GENOMIC DNA]</scope>
    <source>
        <strain evidence="9">JH1073</strain>
    </source>
</reference>
<feature type="transmembrane region" description="Helical" evidence="6">
    <location>
        <begin position="82"/>
        <end position="100"/>
    </location>
</feature>
<organism evidence="8 9">
    <name type="scientific">Candidatus Lucifugimonas marina</name>
    <dbReference type="NCBI Taxonomy" id="3038979"/>
    <lineage>
        <taxon>Bacteria</taxon>
        <taxon>Bacillati</taxon>
        <taxon>Chloroflexota</taxon>
        <taxon>Dehalococcoidia</taxon>
        <taxon>SAR202 cluster</taxon>
        <taxon>Candidatus Lucifugimonadales</taxon>
        <taxon>Candidatus Lucifugimonadaceae</taxon>
        <taxon>Candidatus Lucifugimonas</taxon>
    </lineage>
</organism>
<keyword evidence="6" id="KW-1003">Cell membrane</keyword>
<reference evidence="8" key="2">
    <citation type="journal article" date="2023" name="Nat. Commun.">
        <title>Cultivation of marine bacteria of the SAR202 clade.</title>
        <authorList>
            <person name="Lim Y."/>
            <person name="Seo J.H."/>
            <person name="Giovannoni S.J."/>
            <person name="Kang I."/>
            <person name="Cho J.C."/>
        </authorList>
    </citation>
    <scope>NUCLEOTIDE SEQUENCE</scope>
    <source>
        <strain evidence="8">JH1073</strain>
    </source>
</reference>
<dbReference type="InterPro" id="IPR051598">
    <property type="entry name" value="TSUP/Inactive_protease-like"/>
</dbReference>
<evidence type="ECO:0000313" key="8">
    <source>
        <dbReference type="EMBL" id="WFG40333.1"/>
    </source>
</evidence>
<keyword evidence="9" id="KW-1185">Reference proteome</keyword>
<feature type="transmembrane region" description="Helical" evidence="6">
    <location>
        <begin position="200"/>
        <end position="222"/>
    </location>
</feature>
<dbReference type="Proteomes" id="UP001321249">
    <property type="component" value="Unassembled WGS sequence"/>
</dbReference>
<keyword evidence="3 6" id="KW-0812">Transmembrane</keyword>
<gene>
    <name evidence="7" type="ORF">GKO46_09370</name>
    <name evidence="8" type="ORF">GKO48_12170</name>
</gene>
<evidence type="ECO:0000256" key="6">
    <source>
        <dbReference type="RuleBase" id="RU363041"/>
    </source>
</evidence>
<evidence type="ECO:0000313" key="10">
    <source>
        <dbReference type="Proteomes" id="UP001321249"/>
    </source>
</evidence>
<dbReference type="PANTHER" id="PTHR43701">
    <property type="entry name" value="MEMBRANE TRANSPORTER PROTEIN MJ0441-RELATED"/>
    <property type="match status" value="1"/>
</dbReference>
<dbReference type="Pfam" id="PF01925">
    <property type="entry name" value="TauE"/>
    <property type="match status" value="1"/>
</dbReference>
<accession>A0AAJ5ZFL7</accession>
<feature type="transmembrane region" description="Helical" evidence="6">
    <location>
        <begin position="107"/>
        <end position="128"/>
    </location>
</feature>
<comment type="subcellular location">
    <subcellularLocation>
        <location evidence="6">Cell membrane</location>
        <topology evidence="6">Multi-pass membrane protein</topology>
    </subcellularLocation>
    <subcellularLocation>
        <location evidence="1">Membrane</location>
        <topology evidence="1">Multi-pass membrane protein</topology>
    </subcellularLocation>
</comment>
<evidence type="ECO:0000313" key="9">
    <source>
        <dbReference type="Proteomes" id="UP001219901"/>
    </source>
</evidence>
<dbReference type="EMBL" id="WMBE01000003">
    <property type="protein sequence ID" value="MDG0867278.1"/>
    <property type="molecule type" value="Genomic_DNA"/>
</dbReference>
<sequence length="282" mass="29190">MIDLLPLDASTNQLIFLGVFTFALGVFAGMVGVALGAVRLPIMLAMGFSPVIAAGTNLGVTILGGTAAAWPHWRDGRVVGRVVLVIGLPAIVGSLLGGLFADDVKVWILLSLIAVLTFVSSGISFWQWRGEIRTSRLVAAGESSAAEIATREGVALDARNRTLYGAIGFAIGVVGGAVGLILAVLRFPILINVLKMDPRYAAGTNNAIGVLAGIFGFAGHAINMNFDIAVLAVMGITGMIGSFIGAKQTGRISATTMRLMIAILLAATGPIVVVRVFSAYPN</sequence>
<dbReference type="PANTHER" id="PTHR43701:SF2">
    <property type="entry name" value="MEMBRANE TRANSPORTER PROTEIN YJNA-RELATED"/>
    <property type="match status" value="1"/>
</dbReference>
<proteinExistence type="inferred from homology"/>
<dbReference type="GO" id="GO:0005886">
    <property type="term" value="C:plasma membrane"/>
    <property type="evidence" value="ECO:0007669"/>
    <property type="project" value="UniProtKB-SubCell"/>
</dbReference>
<evidence type="ECO:0000256" key="5">
    <source>
        <dbReference type="ARBA" id="ARBA00023136"/>
    </source>
</evidence>
<feature type="transmembrane region" description="Helical" evidence="6">
    <location>
        <begin position="228"/>
        <end position="246"/>
    </location>
</feature>
<dbReference type="InterPro" id="IPR002781">
    <property type="entry name" value="TM_pro_TauE-like"/>
</dbReference>
<evidence type="ECO:0000256" key="1">
    <source>
        <dbReference type="ARBA" id="ARBA00004141"/>
    </source>
</evidence>
<feature type="transmembrane region" description="Helical" evidence="6">
    <location>
        <begin position="50"/>
        <end position="70"/>
    </location>
</feature>
<comment type="similarity">
    <text evidence="2 6">Belongs to the 4-toluene sulfonate uptake permease (TSUP) (TC 2.A.102) family.</text>
</comment>
<dbReference type="AlphaFoldDB" id="A0AAJ5ZFL7"/>
<feature type="transmembrane region" description="Helical" evidence="6">
    <location>
        <begin position="258"/>
        <end position="280"/>
    </location>
</feature>
<name>A0AAJ5ZFL7_9CHLR</name>
<evidence type="ECO:0000313" key="7">
    <source>
        <dbReference type="EMBL" id="MDG0867278.1"/>
    </source>
</evidence>
<evidence type="ECO:0000256" key="4">
    <source>
        <dbReference type="ARBA" id="ARBA00022989"/>
    </source>
</evidence>
<dbReference type="EMBL" id="CP046147">
    <property type="protein sequence ID" value="WFG40333.1"/>
    <property type="molecule type" value="Genomic_DNA"/>
</dbReference>
<reference evidence="9 10" key="1">
    <citation type="submission" date="2019-11" db="EMBL/GenBank/DDBJ databases">
        <authorList>
            <person name="Cho J.-C."/>
        </authorList>
    </citation>
    <scope>NUCLEOTIDE SEQUENCE [LARGE SCALE GENOMIC DNA]</scope>
    <source>
        <strain evidence="8 9">JH1073</strain>
        <strain evidence="7 10">JH702</strain>
    </source>
</reference>
<protein>
    <recommendedName>
        <fullName evidence="6">Probable membrane transporter protein</fullName>
    </recommendedName>
</protein>
<evidence type="ECO:0000256" key="3">
    <source>
        <dbReference type="ARBA" id="ARBA00022692"/>
    </source>
</evidence>
<dbReference type="RefSeq" id="WP_342825488.1">
    <property type="nucleotide sequence ID" value="NZ_CP046146.1"/>
</dbReference>
<feature type="transmembrane region" description="Helical" evidence="6">
    <location>
        <begin position="14"/>
        <end position="38"/>
    </location>
</feature>
<evidence type="ECO:0000256" key="2">
    <source>
        <dbReference type="ARBA" id="ARBA00009142"/>
    </source>
</evidence>
<keyword evidence="4 6" id="KW-1133">Transmembrane helix</keyword>
<keyword evidence="5 6" id="KW-0472">Membrane</keyword>
<dbReference type="Proteomes" id="UP001219901">
    <property type="component" value="Chromosome"/>
</dbReference>
<feature type="transmembrane region" description="Helical" evidence="6">
    <location>
        <begin position="163"/>
        <end position="188"/>
    </location>
</feature>